<dbReference type="Pfam" id="PF04268">
    <property type="entry name" value="SoxG"/>
    <property type="match status" value="1"/>
</dbReference>
<dbReference type="InterPro" id="IPR027266">
    <property type="entry name" value="TrmE/GcvT-like"/>
</dbReference>
<proteinExistence type="predicted"/>
<evidence type="ECO:0000313" key="1">
    <source>
        <dbReference type="EMBL" id="SMC95987.1"/>
    </source>
</evidence>
<gene>
    <name evidence="1" type="ORF">SAMN06295998_11362</name>
</gene>
<dbReference type="AlphaFoldDB" id="A0A1W2DEV1"/>
<evidence type="ECO:0000313" key="2">
    <source>
        <dbReference type="Proteomes" id="UP000192330"/>
    </source>
</evidence>
<dbReference type="Gene3D" id="3.30.1360.120">
    <property type="entry name" value="Probable tRNA modification gtpase trme, domain 1"/>
    <property type="match status" value="1"/>
</dbReference>
<dbReference type="Gene3D" id="3.30.70.1520">
    <property type="entry name" value="Heterotetrameric sarcosine oxidase"/>
    <property type="match status" value="1"/>
</dbReference>
<dbReference type="OrthoDB" id="9814782at2"/>
<name>A0A1W2DEV1_9RHOB</name>
<accession>A0A1W2DEV1</accession>
<dbReference type="RefSeq" id="WP_084353722.1">
    <property type="nucleotide sequence ID" value="NZ_FWYD01000013.1"/>
</dbReference>
<dbReference type="SUPFAM" id="SSF103025">
    <property type="entry name" value="Folate-binding domain"/>
    <property type="match status" value="1"/>
</dbReference>
<dbReference type="EMBL" id="FWYD01000013">
    <property type="protein sequence ID" value="SMC95987.1"/>
    <property type="molecule type" value="Genomic_DNA"/>
</dbReference>
<reference evidence="1 2" key="1">
    <citation type="submission" date="2017-04" db="EMBL/GenBank/DDBJ databases">
        <authorList>
            <person name="Afonso C.L."/>
            <person name="Miller P.J."/>
            <person name="Scott M.A."/>
            <person name="Spackman E."/>
            <person name="Goraichik I."/>
            <person name="Dimitrov K.M."/>
            <person name="Suarez D.L."/>
            <person name="Swayne D.E."/>
        </authorList>
    </citation>
    <scope>NUCLEOTIDE SEQUENCE [LARGE SCALE GENOMIC DNA]</scope>
    <source>
        <strain evidence="1 2">CGMCC 1.12644</strain>
    </source>
</reference>
<protein>
    <submittedName>
        <fullName evidence="1">Sarcosine oxidase subunit gamma</fullName>
    </submittedName>
</protein>
<organism evidence="1 2">
    <name type="scientific">Primorskyibacter flagellatus</name>
    <dbReference type="NCBI Taxonomy" id="1387277"/>
    <lineage>
        <taxon>Bacteria</taxon>
        <taxon>Pseudomonadati</taxon>
        <taxon>Pseudomonadota</taxon>
        <taxon>Alphaproteobacteria</taxon>
        <taxon>Rhodobacterales</taxon>
        <taxon>Roseobacteraceae</taxon>
        <taxon>Primorskyibacter</taxon>
    </lineage>
</organism>
<dbReference type="InterPro" id="IPR007375">
    <property type="entry name" value="SoxG"/>
</dbReference>
<dbReference type="Proteomes" id="UP000192330">
    <property type="component" value="Unassembled WGS sequence"/>
</dbReference>
<keyword evidence="2" id="KW-1185">Reference proteome</keyword>
<sequence length="176" mass="18904">MNAPVTSFDAVSVAVLPPVARFNLRIAPADLAVASRIFGLTLPAKIGEGARNGDRAAYCIGPDEWLLHAAEVDQSAIMSGFDTARAETPHSITVLSDREIIIGITGPAAIDLLSTCCPLDLSRMAVGHAKRTVFDYAQVVLIRDGDDAFRLEVWRSFFPHVHGLLEIGVRELAIGL</sequence>
<dbReference type="STRING" id="1387277.SAMN06295998_11362"/>